<dbReference type="Pfam" id="PF00690">
    <property type="entry name" value="Cation_ATPase_N"/>
    <property type="match status" value="1"/>
</dbReference>
<dbReference type="SUPFAM" id="SSF81665">
    <property type="entry name" value="Calcium ATPase, transmembrane domain M"/>
    <property type="match status" value="1"/>
</dbReference>
<evidence type="ECO:0000256" key="1">
    <source>
        <dbReference type="ARBA" id="ARBA00004370"/>
    </source>
</evidence>
<dbReference type="PANTHER" id="PTHR24093:SF496">
    <property type="entry name" value="CALCIUM-TRANSPORTING ATPASE"/>
    <property type="match status" value="1"/>
</dbReference>
<dbReference type="Proteomes" id="UP000007015">
    <property type="component" value="Chromosome 8"/>
</dbReference>
<dbReference type="SMART" id="SM00831">
    <property type="entry name" value="Cation_ATPase_N"/>
    <property type="match status" value="1"/>
</dbReference>
<dbReference type="InterPro" id="IPR006068">
    <property type="entry name" value="ATPase_P-typ_cation-transptr_C"/>
</dbReference>
<evidence type="ECO:0000256" key="4">
    <source>
        <dbReference type="ARBA" id="ARBA00022842"/>
    </source>
</evidence>
<proteinExistence type="predicted"/>
<dbReference type="GO" id="GO:0046872">
    <property type="term" value="F:metal ion binding"/>
    <property type="evidence" value="ECO:0007669"/>
    <property type="project" value="UniProtKB-KW"/>
</dbReference>
<evidence type="ECO:0000259" key="8">
    <source>
        <dbReference type="SMART" id="SM00831"/>
    </source>
</evidence>
<dbReference type="Pfam" id="PF00689">
    <property type="entry name" value="Cation_ATPase_C"/>
    <property type="match status" value="1"/>
</dbReference>
<reference evidence="9 10" key="1">
    <citation type="journal article" date="2005" name="PLoS Biol.">
        <title>The genomes of Oryza sativa: a history of duplications.</title>
        <authorList>
            <person name="Yu J."/>
            <person name="Wang J."/>
            <person name="Lin W."/>
            <person name="Li S."/>
            <person name="Li H."/>
            <person name="Zhou J."/>
            <person name="Ni P."/>
            <person name="Dong W."/>
            <person name="Hu S."/>
            <person name="Zeng C."/>
            <person name="Zhang J."/>
            <person name="Zhang Y."/>
            <person name="Li R."/>
            <person name="Xu Z."/>
            <person name="Li S."/>
            <person name="Li X."/>
            <person name="Zheng H."/>
            <person name="Cong L."/>
            <person name="Lin L."/>
            <person name="Yin J."/>
            <person name="Geng J."/>
            <person name="Li G."/>
            <person name="Shi J."/>
            <person name="Liu J."/>
            <person name="Lv H."/>
            <person name="Li J."/>
            <person name="Wang J."/>
            <person name="Deng Y."/>
            <person name="Ran L."/>
            <person name="Shi X."/>
            <person name="Wang X."/>
            <person name="Wu Q."/>
            <person name="Li C."/>
            <person name="Ren X."/>
            <person name="Wang J."/>
            <person name="Wang X."/>
            <person name="Li D."/>
            <person name="Liu D."/>
            <person name="Zhang X."/>
            <person name="Ji Z."/>
            <person name="Zhao W."/>
            <person name="Sun Y."/>
            <person name="Zhang Z."/>
            <person name="Bao J."/>
            <person name="Han Y."/>
            <person name="Dong L."/>
            <person name="Ji J."/>
            <person name="Chen P."/>
            <person name="Wu S."/>
            <person name="Liu J."/>
            <person name="Xiao Y."/>
            <person name="Bu D."/>
            <person name="Tan J."/>
            <person name="Yang L."/>
            <person name="Ye C."/>
            <person name="Zhang J."/>
            <person name="Xu J."/>
            <person name="Zhou Y."/>
            <person name="Yu Y."/>
            <person name="Zhang B."/>
            <person name="Zhuang S."/>
            <person name="Wei H."/>
            <person name="Liu B."/>
            <person name="Lei M."/>
            <person name="Yu H."/>
            <person name="Li Y."/>
            <person name="Xu H."/>
            <person name="Wei S."/>
            <person name="He X."/>
            <person name="Fang L."/>
            <person name="Zhang Z."/>
            <person name="Zhang Y."/>
            <person name="Huang X."/>
            <person name="Su Z."/>
            <person name="Tong W."/>
            <person name="Li J."/>
            <person name="Tong Z."/>
            <person name="Li S."/>
            <person name="Ye J."/>
            <person name="Wang L."/>
            <person name="Fang L."/>
            <person name="Lei T."/>
            <person name="Chen C."/>
            <person name="Chen H."/>
            <person name="Xu Z."/>
            <person name="Li H."/>
            <person name="Huang H."/>
            <person name="Zhang F."/>
            <person name="Xu H."/>
            <person name="Li N."/>
            <person name="Zhao C."/>
            <person name="Li S."/>
            <person name="Dong L."/>
            <person name="Huang Y."/>
            <person name="Li L."/>
            <person name="Xi Y."/>
            <person name="Qi Q."/>
            <person name="Li W."/>
            <person name="Zhang B."/>
            <person name="Hu W."/>
            <person name="Zhang Y."/>
            <person name="Tian X."/>
            <person name="Jiao Y."/>
            <person name="Liang X."/>
            <person name="Jin J."/>
            <person name="Gao L."/>
            <person name="Zheng W."/>
            <person name="Hao B."/>
            <person name="Liu S."/>
            <person name="Wang W."/>
            <person name="Yuan L."/>
            <person name="Cao M."/>
            <person name="McDermott J."/>
            <person name="Samudrala R."/>
            <person name="Wang J."/>
            <person name="Wong G.K."/>
            <person name="Yang H."/>
        </authorList>
    </citation>
    <scope>NUCLEOTIDE SEQUENCE [LARGE SCALE GENOMIC DNA]</scope>
    <source>
        <strain evidence="10">cv. 93-11</strain>
    </source>
</reference>
<dbReference type="STRING" id="39946.B8BCE4"/>
<evidence type="ECO:0000256" key="2">
    <source>
        <dbReference type="ARBA" id="ARBA00022692"/>
    </source>
</evidence>
<dbReference type="EMBL" id="CM000133">
    <property type="protein sequence ID" value="EEC83881.1"/>
    <property type="molecule type" value="Genomic_DNA"/>
</dbReference>
<evidence type="ECO:0000256" key="7">
    <source>
        <dbReference type="SAM" id="Phobius"/>
    </source>
</evidence>
<keyword evidence="4" id="KW-0460">Magnesium</keyword>
<dbReference type="GO" id="GO:0005886">
    <property type="term" value="C:plasma membrane"/>
    <property type="evidence" value="ECO:0007669"/>
    <property type="project" value="TreeGrafter"/>
</dbReference>
<feature type="domain" description="Cation-transporting P-type ATPase N-terminal" evidence="8">
    <location>
        <begin position="115"/>
        <end position="186"/>
    </location>
</feature>
<name>B8BCE4_ORYSI</name>
<keyword evidence="6 7" id="KW-0472">Membrane</keyword>
<dbReference type="Gene3D" id="1.20.5.170">
    <property type="match status" value="1"/>
</dbReference>
<dbReference type="PANTHER" id="PTHR24093">
    <property type="entry name" value="CATION TRANSPORTING ATPASE"/>
    <property type="match status" value="1"/>
</dbReference>
<dbReference type="AlphaFoldDB" id="B8BCE4"/>
<dbReference type="GO" id="GO:0005516">
    <property type="term" value="F:calmodulin binding"/>
    <property type="evidence" value="ECO:0007669"/>
    <property type="project" value="InterPro"/>
</dbReference>
<evidence type="ECO:0000313" key="10">
    <source>
        <dbReference type="Proteomes" id="UP000007015"/>
    </source>
</evidence>
<dbReference type="Gene3D" id="1.20.1110.10">
    <property type="entry name" value="Calcium-transporting ATPase, transmembrane domain"/>
    <property type="match status" value="2"/>
</dbReference>
<dbReference type="Gramene" id="BGIOSGA026676-TA">
    <property type="protein sequence ID" value="BGIOSGA026676-PA"/>
    <property type="gene ID" value="BGIOSGA026676"/>
</dbReference>
<dbReference type="InterPro" id="IPR018303">
    <property type="entry name" value="ATPase_P-typ_P_site"/>
</dbReference>
<dbReference type="FunFam" id="1.20.5.170:FF:000029">
    <property type="entry name" value="Calcium-transporting ATPase"/>
    <property type="match status" value="1"/>
</dbReference>
<dbReference type="OMA" id="RSIACIY"/>
<evidence type="ECO:0000256" key="3">
    <source>
        <dbReference type="ARBA" id="ARBA00022723"/>
    </source>
</evidence>
<sequence length="396" mass="44702">MDTGEMLFHLFLSSDKSGYSPFQQAALVLNASRRFRYTLDLKKEEEKEMIRRKIRAHAQVIRAAFLFKEAGEKDLREAYTGIKLETASRSFPIELEKLTALNRDHDSVLLQEVGGVKGLSDLLKSNLEKGISLNADDLLQRRGIFGANTYPRKKRKSILRFIFEACKDLTLIILMVAAAISLTLGMTTEGADEGWYDGGSIFLAVFLVILVTAISDYRQSLQFRHLNEEKQNIQVEVTIVVVAVPEGLPLAVTLTLAYSMRKMMRDKALVRRLSSCETMGSATTICSDKTGTLTLNKLLWVNLIMDTLGALALATEPPTDNLMKRQPVGRRHAIYQIAILLIFDFSGRSILRLQNDSREDAEKTQNTFIFNTFVFCQVGWLFSYSRDLTEYTTAKI</sequence>
<keyword evidence="10" id="KW-1185">Reference proteome</keyword>
<protein>
    <recommendedName>
        <fullName evidence="8">Cation-transporting P-type ATPase N-terminal domain-containing protein</fullName>
    </recommendedName>
</protein>
<dbReference type="FunFam" id="1.20.1110.10:FF:000036">
    <property type="entry name" value="Calcium-transporting ATPase"/>
    <property type="match status" value="1"/>
</dbReference>
<evidence type="ECO:0000313" key="9">
    <source>
        <dbReference type="EMBL" id="EEC83881.1"/>
    </source>
</evidence>
<feature type="transmembrane region" description="Helical" evidence="7">
    <location>
        <begin position="161"/>
        <end position="182"/>
    </location>
</feature>
<comment type="subcellular location">
    <subcellularLocation>
        <location evidence="1">Membrane</location>
    </subcellularLocation>
</comment>
<dbReference type="HOGENOM" id="CLU_697160_0_0_1"/>
<keyword evidence="2 7" id="KW-0812">Transmembrane</keyword>
<evidence type="ECO:0000256" key="6">
    <source>
        <dbReference type="ARBA" id="ARBA00023136"/>
    </source>
</evidence>
<dbReference type="GO" id="GO:0005388">
    <property type="term" value="F:P-type calcium transporter activity"/>
    <property type="evidence" value="ECO:0007669"/>
    <property type="project" value="TreeGrafter"/>
</dbReference>
<dbReference type="InterPro" id="IPR024750">
    <property type="entry name" value="Ca_ATPase_N_dom"/>
</dbReference>
<dbReference type="Pfam" id="PF12515">
    <property type="entry name" value="CaATP_NAI"/>
    <property type="match status" value="1"/>
</dbReference>
<accession>B8BCE4</accession>
<gene>
    <name evidence="9" type="ORF">OsI_29884</name>
</gene>
<feature type="transmembrane region" description="Helical" evidence="7">
    <location>
        <begin position="194"/>
        <end position="214"/>
    </location>
</feature>
<keyword evidence="3" id="KW-0479">Metal-binding</keyword>
<dbReference type="PROSITE" id="PS00154">
    <property type="entry name" value="ATPASE_E1_E2"/>
    <property type="match status" value="1"/>
</dbReference>
<dbReference type="InterPro" id="IPR023298">
    <property type="entry name" value="ATPase_P-typ_TM_dom_sf"/>
</dbReference>
<evidence type="ECO:0000256" key="5">
    <source>
        <dbReference type="ARBA" id="ARBA00022989"/>
    </source>
</evidence>
<keyword evidence="5 7" id="KW-1133">Transmembrane helix</keyword>
<feature type="transmembrane region" description="Helical" evidence="7">
    <location>
        <begin position="235"/>
        <end position="258"/>
    </location>
</feature>
<organism evidence="9 10">
    <name type="scientific">Oryza sativa subsp. indica</name>
    <name type="common">Rice</name>
    <dbReference type="NCBI Taxonomy" id="39946"/>
    <lineage>
        <taxon>Eukaryota</taxon>
        <taxon>Viridiplantae</taxon>
        <taxon>Streptophyta</taxon>
        <taxon>Embryophyta</taxon>
        <taxon>Tracheophyta</taxon>
        <taxon>Spermatophyta</taxon>
        <taxon>Magnoliopsida</taxon>
        <taxon>Liliopsida</taxon>
        <taxon>Poales</taxon>
        <taxon>Poaceae</taxon>
        <taxon>BOP clade</taxon>
        <taxon>Oryzoideae</taxon>
        <taxon>Oryzeae</taxon>
        <taxon>Oryzinae</taxon>
        <taxon>Oryza</taxon>
        <taxon>Oryza sativa</taxon>
    </lineage>
</organism>
<dbReference type="InterPro" id="IPR004014">
    <property type="entry name" value="ATPase_P-typ_cation-transptr_N"/>
</dbReference>